<dbReference type="Gene3D" id="1.20.1540.10">
    <property type="entry name" value="Rhomboid-like"/>
    <property type="match status" value="1"/>
</dbReference>
<keyword evidence="4 9" id="KW-0812">Transmembrane</keyword>
<evidence type="ECO:0000256" key="6">
    <source>
        <dbReference type="ARBA" id="ARBA00022989"/>
    </source>
</evidence>
<dbReference type="RefSeq" id="WP_090619906.1">
    <property type="nucleotide sequence ID" value="NZ_FOFD01000004.1"/>
</dbReference>
<protein>
    <submittedName>
        <fullName evidence="11">Rhomboid family protein</fullName>
    </submittedName>
</protein>
<proteinExistence type="inferred from homology"/>
<evidence type="ECO:0000313" key="12">
    <source>
        <dbReference type="Proteomes" id="UP000199114"/>
    </source>
</evidence>
<dbReference type="PANTHER" id="PTHR43066">
    <property type="entry name" value="RHOMBOID-RELATED PROTEIN"/>
    <property type="match status" value="1"/>
</dbReference>
<feature type="domain" description="Peptidase S54 rhomboid" evidence="10">
    <location>
        <begin position="69"/>
        <end position="217"/>
    </location>
</feature>
<feature type="region of interest" description="Disordered" evidence="8">
    <location>
        <begin position="1"/>
        <end position="26"/>
    </location>
</feature>
<evidence type="ECO:0000256" key="8">
    <source>
        <dbReference type="SAM" id="MobiDB-lite"/>
    </source>
</evidence>
<evidence type="ECO:0000256" key="5">
    <source>
        <dbReference type="ARBA" id="ARBA00022801"/>
    </source>
</evidence>
<evidence type="ECO:0000256" key="1">
    <source>
        <dbReference type="ARBA" id="ARBA00004141"/>
    </source>
</evidence>
<dbReference type="Proteomes" id="UP000199114">
    <property type="component" value="Unassembled WGS sequence"/>
</dbReference>
<evidence type="ECO:0000259" key="10">
    <source>
        <dbReference type="Pfam" id="PF01694"/>
    </source>
</evidence>
<evidence type="ECO:0000256" key="2">
    <source>
        <dbReference type="ARBA" id="ARBA00009045"/>
    </source>
</evidence>
<reference evidence="12" key="1">
    <citation type="submission" date="2016-10" db="EMBL/GenBank/DDBJ databases">
        <authorList>
            <person name="Varghese N."/>
            <person name="Submissions S."/>
        </authorList>
    </citation>
    <scope>NUCLEOTIDE SEQUENCE [LARGE SCALE GENOMIC DNA]</scope>
    <source>
        <strain evidence="12">DSM 25055</strain>
    </source>
</reference>
<feature type="transmembrane region" description="Helical" evidence="9">
    <location>
        <begin position="82"/>
        <end position="100"/>
    </location>
</feature>
<organism evidence="11 12">
    <name type="scientific">Natrinema salaciae</name>
    <dbReference type="NCBI Taxonomy" id="1186196"/>
    <lineage>
        <taxon>Archaea</taxon>
        <taxon>Methanobacteriati</taxon>
        <taxon>Methanobacteriota</taxon>
        <taxon>Stenosarchaea group</taxon>
        <taxon>Halobacteria</taxon>
        <taxon>Halobacteriales</taxon>
        <taxon>Natrialbaceae</taxon>
        <taxon>Natrinema</taxon>
    </lineage>
</organism>
<dbReference type="GO" id="GO:0004252">
    <property type="term" value="F:serine-type endopeptidase activity"/>
    <property type="evidence" value="ECO:0007669"/>
    <property type="project" value="InterPro"/>
</dbReference>
<gene>
    <name evidence="11" type="ORF">SAMN04489841_3084</name>
</gene>
<dbReference type="OrthoDB" id="169619at2157"/>
<evidence type="ECO:0000256" key="9">
    <source>
        <dbReference type="SAM" id="Phobius"/>
    </source>
</evidence>
<dbReference type="InterPro" id="IPR035952">
    <property type="entry name" value="Rhomboid-like_sf"/>
</dbReference>
<name>A0A1H9LTX5_9EURY</name>
<keyword evidence="5" id="KW-0378">Hydrolase</keyword>
<dbReference type="GO" id="GO:0016020">
    <property type="term" value="C:membrane"/>
    <property type="evidence" value="ECO:0007669"/>
    <property type="project" value="UniProtKB-SubCell"/>
</dbReference>
<keyword evidence="3" id="KW-0645">Protease</keyword>
<comment type="similarity">
    <text evidence="2">Belongs to the peptidase S54 family.</text>
</comment>
<feature type="transmembrane region" description="Helical" evidence="9">
    <location>
        <begin position="36"/>
        <end position="62"/>
    </location>
</feature>
<dbReference type="EMBL" id="FOFD01000004">
    <property type="protein sequence ID" value="SER14850.1"/>
    <property type="molecule type" value="Genomic_DNA"/>
</dbReference>
<evidence type="ECO:0000256" key="3">
    <source>
        <dbReference type="ARBA" id="ARBA00022670"/>
    </source>
</evidence>
<dbReference type="GO" id="GO:0006508">
    <property type="term" value="P:proteolysis"/>
    <property type="evidence" value="ECO:0007669"/>
    <property type="project" value="UniProtKB-KW"/>
</dbReference>
<dbReference type="SUPFAM" id="SSF144091">
    <property type="entry name" value="Rhomboid-like"/>
    <property type="match status" value="1"/>
</dbReference>
<feature type="transmembrane region" description="Helical" evidence="9">
    <location>
        <begin position="175"/>
        <end position="196"/>
    </location>
</feature>
<dbReference type="STRING" id="1186196.SAMN04489841_3084"/>
<evidence type="ECO:0000256" key="7">
    <source>
        <dbReference type="ARBA" id="ARBA00023136"/>
    </source>
</evidence>
<dbReference type="PANTHER" id="PTHR43066:SF1">
    <property type="entry name" value="RHOMBOID PROTEIN 2"/>
    <property type="match status" value="1"/>
</dbReference>
<feature type="transmembrane region" description="Helical" evidence="9">
    <location>
        <begin position="112"/>
        <end position="137"/>
    </location>
</feature>
<feature type="transmembrane region" description="Helical" evidence="9">
    <location>
        <begin position="143"/>
        <end position="163"/>
    </location>
</feature>
<dbReference type="Pfam" id="PF01694">
    <property type="entry name" value="Rhomboid"/>
    <property type="match status" value="1"/>
</dbReference>
<accession>A0A1H9LTX5</accession>
<evidence type="ECO:0000256" key="4">
    <source>
        <dbReference type="ARBA" id="ARBA00022692"/>
    </source>
</evidence>
<sequence>MAKPSRSRTQSETYLRADSGGDDGSRTGSGSPILELLVIFALVLVVQGLTAFVGVMSGLFVLAPPLTTNPWTIVTSVYAHDGFGHLVSNSIALLVFGWPVARATTRAHFHAFFVITGAIAGVSQIVITGAIAAIPFVPVAPTAGVLGASGAVFALLGYLVASNRLSSGLASVVDIPRWLSILVALGLATAVTFATASPGVALIAHFTGFLVGVLAGRARVLAVDSGPAGGRSAV</sequence>
<evidence type="ECO:0000313" key="11">
    <source>
        <dbReference type="EMBL" id="SER14850.1"/>
    </source>
</evidence>
<keyword evidence="12" id="KW-1185">Reference proteome</keyword>
<keyword evidence="7 9" id="KW-0472">Membrane</keyword>
<dbReference type="AlphaFoldDB" id="A0A1H9LTX5"/>
<dbReference type="InterPro" id="IPR022764">
    <property type="entry name" value="Peptidase_S54_rhomboid_dom"/>
</dbReference>
<keyword evidence="6 9" id="KW-1133">Transmembrane helix</keyword>
<comment type="subcellular location">
    <subcellularLocation>
        <location evidence="1">Membrane</location>
        <topology evidence="1">Multi-pass membrane protein</topology>
    </subcellularLocation>
</comment>